<comment type="caution">
    <text evidence="3">The sequence shown here is derived from an EMBL/GenBank/DDBJ whole genome shotgun (WGS) entry which is preliminary data.</text>
</comment>
<dbReference type="AlphaFoldDB" id="A0A811TY15"/>
<gene>
    <name evidence="3" type="ORF">CCAP1982_LOCUS646</name>
</gene>
<proteinExistence type="predicted"/>
<evidence type="ECO:0000313" key="3">
    <source>
        <dbReference type="EMBL" id="CAD6991734.1"/>
    </source>
</evidence>
<name>A0A811TY15_CERCA</name>
<feature type="signal peptide" evidence="2">
    <location>
        <begin position="1"/>
        <end position="23"/>
    </location>
</feature>
<reference evidence="3" key="1">
    <citation type="submission" date="2020-11" db="EMBL/GenBank/DDBJ databases">
        <authorList>
            <person name="Whitehead M."/>
        </authorList>
    </citation>
    <scope>NUCLEOTIDE SEQUENCE</scope>
    <source>
        <strain evidence="3">EGII</strain>
    </source>
</reference>
<dbReference type="Proteomes" id="UP000606786">
    <property type="component" value="Unassembled WGS sequence"/>
</dbReference>
<keyword evidence="1" id="KW-1133">Transmembrane helix</keyword>
<keyword evidence="1" id="KW-0812">Transmembrane</keyword>
<sequence length="107" mass="12299">MNVGYYVLVVGLKLLFCCDNSDTQTDECLRLIQHASSSSVATSSTVLSSSRIINYVQSVQYVQAVYIMYLYMCVNIYLQKWCAIVRRNKRNRLTAFVNFVYVPCKES</sequence>
<evidence type="ECO:0000256" key="1">
    <source>
        <dbReference type="SAM" id="Phobius"/>
    </source>
</evidence>
<evidence type="ECO:0000313" key="4">
    <source>
        <dbReference type="Proteomes" id="UP000606786"/>
    </source>
</evidence>
<keyword evidence="4" id="KW-1185">Reference proteome</keyword>
<keyword evidence="2" id="KW-0732">Signal</keyword>
<dbReference type="EMBL" id="CAJHJT010000001">
    <property type="protein sequence ID" value="CAD6991734.1"/>
    <property type="molecule type" value="Genomic_DNA"/>
</dbReference>
<evidence type="ECO:0000256" key="2">
    <source>
        <dbReference type="SAM" id="SignalP"/>
    </source>
</evidence>
<feature type="transmembrane region" description="Helical" evidence="1">
    <location>
        <begin position="58"/>
        <end position="78"/>
    </location>
</feature>
<keyword evidence="1" id="KW-0472">Membrane</keyword>
<organism evidence="3 4">
    <name type="scientific">Ceratitis capitata</name>
    <name type="common">Mediterranean fruit fly</name>
    <name type="synonym">Tephritis capitata</name>
    <dbReference type="NCBI Taxonomy" id="7213"/>
    <lineage>
        <taxon>Eukaryota</taxon>
        <taxon>Metazoa</taxon>
        <taxon>Ecdysozoa</taxon>
        <taxon>Arthropoda</taxon>
        <taxon>Hexapoda</taxon>
        <taxon>Insecta</taxon>
        <taxon>Pterygota</taxon>
        <taxon>Neoptera</taxon>
        <taxon>Endopterygota</taxon>
        <taxon>Diptera</taxon>
        <taxon>Brachycera</taxon>
        <taxon>Muscomorpha</taxon>
        <taxon>Tephritoidea</taxon>
        <taxon>Tephritidae</taxon>
        <taxon>Ceratitis</taxon>
        <taxon>Ceratitis</taxon>
    </lineage>
</organism>
<feature type="chain" id="PRO_5032538791" evidence="2">
    <location>
        <begin position="24"/>
        <end position="107"/>
    </location>
</feature>
<protein>
    <submittedName>
        <fullName evidence="3">(Mediterranean fruit fly) hypothetical protein</fullName>
    </submittedName>
</protein>
<accession>A0A811TY15</accession>